<proteinExistence type="predicted"/>
<comment type="caution">
    <text evidence="2">The sequence shown here is derived from an EMBL/GenBank/DDBJ whole genome shotgun (WGS) entry which is preliminary data.</text>
</comment>
<evidence type="ECO:0000256" key="1">
    <source>
        <dbReference type="SAM" id="MobiDB-lite"/>
    </source>
</evidence>
<dbReference type="EMBL" id="BKCJ011281423">
    <property type="protein sequence ID" value="GFD14728.1"/>
    <property type="molecule type" value="Genomic_DNA"/>
</dbReference>
<name>A0A699U034_TANCI</name>
<feature type="compositionally biased region" description="Basic and acidic residues" evidence="1">
    <location>
        <begin position="20"/>
        <end position="38"/>
    </location>
</feature>
<protein>
    <submittedName>
        <fullName evidence="2">Uncharacterized protein</fullName>
    </submittedName>
</protein>
<dbReference type="AlphaFoldDB" id="A0A699U034"/>
<gene>
    <name evidence="2" type="ORF">Tci_886697</name>
</gene>
<sequence length="77" mass="8451">MSHVLGSLGATNILASGALSKKDKGKGKMTEPEQPSKEKVLEQMSVQLARDLEARFAQEDQIITKQVKRDSEIVKPT</sequence>
<evidence type="ECO:0000313" key="2">
    <source>
        <dbReference type="EMBL" id="GFD14728.1"/>
    </source>
</evidence>
<feature type="region of interest" description="Disordered" evidence="1">
    <location>
        <begin position="16"/>
        <end position="38"/>
    </location>
</feature>
<reference evidence="2" key="1">
    <citation type="journal article" date="2019" name="Sci. Rep.">
        <title>Draft genome of Tanacetum cinerariifolium, the natural source of mosquito coil.</title>
        <authorList>
            <person name="Yamashiro T."/>
            <person name="Shiraishi A."/>
            <person name="Satake H."/>
            <person name="Nakayama K."/>
        </authorList>
    </citation>
    <scope>NUCLEOTIDE SEQUENCE</scope>
</reference>
<organism evidence="2">
    <name type="scientific">Tanacetum cinerariifolium</name>
    <name type="common">Dalmatian daisy</name>
    <name type="synonym">Chrysanthemum cinerariifolium</name>
    <dbReference type="NCBI Taxonomy" id="118510"/>
    <lineage>
        <taxon>Eukaryota</taxon>
        <taxon>Viridiplantae</taxon>
        <taxon>Streptophyta</taxon>
        <taxon>Embryophyta</taxon>
        <taxon>Tracheophyta</taxon>
        <taxon>Spermatophyta</taxon>
        <taxon>Magnoliopsida</taxon>
        <taxon>eudicotyledons</taxon>
        <taxon>Gunneridae</taxon>
        <taxon>Pentapetalae</taxon>
        <taxon>asterids</taxon>
        <taxon>campanulids</taxon>
        <taxon>Asterales</taxon>
        <taxon>Asteraceae</taxon>
        <taxon>Asteroideae</taxon>
        <taxon>Anthemideae</taxon>
        <taxon>Anthemidinae</taxon>
        <taxon>Tanacetum</taxon>
    </lineage>
</organism>
<accession>A0A699U034</accession>